<dbReference type="AlphaFoldDB" id="A0A931FD98"/>
<sequence>MRAAQADRERTVDVLKAAFAEGRLSSEEYAERVGAAQSAQTYGQLAVLVQDLPVGPMPTPMSSPMPSAFAVQPGPPYVYPGPPAAYAPPYWPPRPRRTNGAAVASLLLGLAQVFTMGLTGLPALVTGIIAKSQLRDSHQDGSGMATAGIVLGSMGTGLWVLLILLGVTHP</sequence>
<keyword evidence="1" id="KW-0812">Transmembrane</keyword>
<feature type="domain" description="DUF4190" evidence="3">
    <location>
        <begin position="102"/>
        <end position="162"/>
    </location>
</feature>
<gene>
    <name evidence="4" type="ORF">I2501_07785</name>
</gene>
<name>A0A931FD98_9ACTN</name>
<keyword evidence="1" id="KW-1133">Transmembrane helix</keyword>
<keyword evidence="1" id="KW-0472">Membrane</keyword>
<comment type="caution">
    <text evidence="4">The sequence shown here is derived from an EMBL/GenBank/DDBJ whole genome shotgun (WGS) entry which is preliminary data.</text>
</comment>
<reference evidence="4" key="1">
    <citation type="submission" date="2020-11" db="EMBL/GenBank/DDBJ databases">
        <title>Isolation and identification of active actinomycetes.</title>
        <authorList>
            <person name="Yu B."/>
        </authorList>
    </citation>
    <scope>NUCLEOTIDE SEQUENCE</scope>
    <source>
        <strain evidence="4">NEAU-YB345</strain>
    </source>
</reference>
<evidence type="ECO:0000256" key="1">
    <source>
        <dbReference type="SAM" id="Phobius"/>
    </source>
</evidence>
<feature type="transmembrane region" description="Helical" evidence="1">
    <location>
        <begin position="145"/>
        <end position="167"/>
    </location>
</feature>
<proteinExistence type="predicted"/>
<evidence type="ECO:0000313" key="5">
    <source>
        <dbReference type="Proteomes" id="UP000657385"/>
    </source>
</evidence>
<evidence type="ECO:0000313" key="4">
    <source>
        <dbReference type="EMBL" id="MBF9067940.1"/>
    </source>
</evidence>
<dbReference type="EMBL" id="JADPRT010000003">
    <property type="protein sequence ID" value="MBF9067940.1"/>
    <property type="molecule type" value="Genomic_DNA"/>
</dbReference>
<feature type="transmembrane region" description="Helical" evidence="1">
    <location>
        <begin position="101"/>
        <end position="125"/>
    </location>
</feature>
<keyword evidence="5" id="KW-1185">Reference proteome</keyword>
<dbReference type="PANTHER" id="PTHR40763:SF4">
    <property type="entry name" value="DUF1707 DOMAIN-CONTAINING PROTEIN"/>
    <property type="match status" value="1"/>
</dbReference>
<organism evidence="4 5">
    <name type="scientific">Streptacidiphilus fuscans</name>
    <dbReference type="NCBI Taxonomy" id="2789292"/>
    <lineage>
        <taxon>Bacteria</taxon>
        <taxon>Bacillati</taxon>
        <taxon>Actinomycetota</taxon>
        <taxon>Actinomycetes</taxon>
        <taxon>Kitasatosporales</taxon>
        <taxon>Streptomycetaceae</taxon>
        <taxon>Streptacidiphilus</taxon>
    </lineage>
</organism>
<dbReference type="InterPro" id="IPR012551">
    <property type="entry name" value="DUF1707_SHOCT-like"/>
</dbReference>
<dbReference type="Pfam" id="PF08044">
    <property type="entry name" value="DUF1707"/>
    <property type="match status" value="1"/>
</dbReference>
<protein>
    <submittedName>
        <fullName evidence="4">DUF1707 and DUF4190 domain-containing protein</fullName>
    </submittedName>
</protein>
<accession>A0A931FD98</accession>
<dbReference type="Pfam" id="PF13828">
    <property type="entry name" value="DUF4190"/>
    <property type="match status" value="1"/>
</dbReference>
<dbReference type="InterPro" id="IPR025241">
    <property type="entry name" value="DUF4190"/>
</dbReference>
<evidence type="ECO:0000259" key="3">
    <source>
        <dbReference type="Pfam" id="PF13828"/>
    </source>
</evidence>
<dbReference type="Proteomes" id="UP000657385">
    <property type="component" value="Unassembled WGS sequence"/>
</dbReference>
<evidence type="ECO:0000259" key="2">
    <source>
        <dbReference type="Pfam" id="PF08044"/>
    </source>
</evidence>
<dbReference type="PANTHER" id="PTHR40763">
    <property type="entry name" value="MEMBRANE PROTEIN-RELATED"/>
    <property type="match status" value="1"/>
</dbReference>
<feature type="domain" description="DUF1707" evidence="2">
    <location>
        <begin position="1"/>
        <end position="53"/>
    </location>
</feature>